<name>A0ABN1JR77_9CLOT</name>
<dbReference type="EMBL" id="BAAACG010000013">
    <property type="protein sequence ID" value="GAA0745048.1"/>
    <property type="molecule type" value="Genomic_DNA"/>
</dbReference>
<protein>
    <submittedName>
        <fullName evidence="2">M48 family metallopeptidase</fullName>
    </submittedName>
</protein>
<dbReference type="PANTHER" id="PTHR30399:SF1">
    <property type="entry name" value="UTP PYROPHOSPHATASE"/>
    <property type="match status" value="1"/>
</dbReference>
<proteinExistence type="predicted"/>
<dbReference type="RefSeq" id="WP_343762948.1">
    <property type="nucleotide sequence ID" value="NZ_BAAACG010000013.1"/>
</dbReference>
<dbReference type="Pfam" id="PF01863">
    <property type="entry name" value="YgjP-like"/>
    <property type="match status" value="1"/>
</dbReference>
<gene>
    <name evidence="2" type="ORF">GCM10008906_30880</name>
</gene>
<feature type="domain" description="YgjP-like metallopeptidase" evidence="1">
    <location>
        <begin position="21"/>
        <end position="225"/>
    </location>
</feature>
<evidence type="ECO:0000313" key="3">
    <source>
        <dbReference type="Proteomes" id="UP001501510"/>
    </source>
</evidence>
<dbReference type="PANTHER" id="PTHR30399">
    <property type="entry name" value="UNCHARACTERIZED PROTEIN YGJP"/>
    <property type="match status" value="1"/>
</dbReference>
<reference evidence="2 3" key="1">
    <citation type="journal article" date="2019" name="Int. J. Syst. Evol. Microbiol.">
        <title>The Global Catalogue of Microorganisms (GCM) 10K type strain sequencing project: providing services to taxonomists for standard genome sequencing and annotation.</title>
        <authorList>
            <consortium name="The Broad Institute Genomics Platform"/>
            <consortium name="The Broad Institute Genome Sequencing Center for Infectious Disease"/>
            <person name="Wu L."/>
            <person name="Ma J."/>
        </authorList>
    </citation>
    <scope>NUCLEOTIDE SEQUENCE [LARGE SCALE GENOMIC DNA]</scope>
    <source>
        <strain evidence="2 3">JCM 1407</strain>
    </source>
</reference>
<evidence type="ECO:0000313" key="2">
    <source>
        <dbReference type="EMBL" id="GAA0745048.1"/>
    </source>
</evidence>
<accession>A0ABN1JR77</accession>
<dbReference type="Proteomes" id="UP001501510">
    <property type="component" value="Unassembled WGS sequence"/>
</dbReference>
<dbReference type="InterPro" id="IPR002725">
    <property type="entry name" value="YgjP-like_metallopeptidase"/>
</dbReference>
<comment type="caution">
    <text evidence="2">The sequence shown here is derived from an EMBL/GenBank/DDBJ whole genome shotgun (WGS) entry which is preliminary data.</text>
</comment>
<dbReference type="InterPro" id="IPR053136">
    <property type="entry name" value="UTP_pyrophosphatase-like"/>
</dbReference>
<sequence>METINLDKKIFKYEIKYKAKKNISMRILKTGFIEVRAPLGVSKSTVESIIRKQKKWVMQREECLKKISEDKWYYYLGEKYGLKINYTKSSYCNLKLENNNFIVDINKGILKEKRKEIIDCEFKKFYKEKALQVLKERTKYYGAILGCLPNKIFIKSQKTLWGSCSSKGNINYNYKLIMAPLYIIDYIVVHELCHFKHMDHSKDFWNLVSSIIPDCKDRRAWLKENGSMIMMKF</sequence>
<organism evidence="2 3">
    <name type="scientific">Clostridium oceanicum</name>
    <dbReference type="NCBI Taxonomy" id="1543"/>
    <lineage>
        <taxon>Bacteria</taxon>
        <taxon>Bacillati</taxon>
        <taxon>Bacillota</taxon>
        <taxon>Clostridia</taxon>
        <taxon>Eubacteriales</taxon>
        <taxon>Clostridiaceae</taxon>
        <taxon>Clostridium</taxon>
    </lineage>
</organism>
<evidence type="ECO:0000259" key="1">
    <source>
        <dbReference type="Pfam" id="PF01863"/>
    </source>
</evidence>
<dbReference type="CDD" id="cd07344">
    <property type="entry name" value="M48_yhfN_like"/>
    <property type="match status" value="1"/>
</dbReference>
<dbReference type="Gene3D" id="3.30.2010.10">
    <property type="entry name" value="Metalloproteases ('zincins'), catalytic domain"/>
    <property type="match status" value="1"/>
</dbReference>
<keyword evidence="3" id="KW-1185">Reference proteome</keyword>